<dbReference type="PROSITE" id="PS00108">
    <property type="entry name" value="PROTEIN_KINASE_ST"/>
    <property type="match status" value="1"/>
</dbReference>
<feature type="domain" description="Protein kinase" evidence="2">
    <location>
        <begin position="335"/>
        <end position="630"/>
    </location>
</feature>
<dbReference type="Proteomes" id="UP001057455">
    <property type="component" value="Unassembled WGS sequence"/>
</dbReference>
<dbReference type="AlphaFoldDB" id="A0A9W5TCN3"/>
<dbReference type="OrthoDB" id="10252354at2759"/>
<dbReference type="CDD" id="cd00180">
    <property type="entry name" value="PKc"/>
    <property type="match status" value="1"/>
</dbReference>
<dbReference type="GO" id="GO:0004674">
    <property type="term" value="F:protein serine/threonine kinase activity"/>
    <property type="evidence" value="ECO:0007669"/>
    <property type="project" value="TreeGrafter"/>
</dbReference>
<evidence type="ECO:0000256" key="1">
    <source>
        <dbReference type="SAM" id="MobiDB-lite"/>
    </source>
</evidence>
<evidence type="ECO:0000259" key="2">
    <source>
        <dbReference type="PROSITE" id="PS50011"/>
    </source>
</evidence>
<organism evidence="3 4">
    <name type="scientific">Babesia ovis</name>
    <dbReference type="NCBI Taxonomy" id="5869"/>
    <lineage>
        <taxon>Eukaryota</taxon>
        <taxon>Sar</taxon>
        <taxon>Alveolata</taxon>
        <taxon>Apicomplexa</taxon>
        <taxon>Aconoidasida</taxon>
        <taxon>Piroplasmida</taxon>
        <taxon>Babesiidae</taxon>
        <taxon>Babesia</taxon>
    </lineage>
</organism>
<keyword evidence="3" id="KW-0808">Transferase</keyword>
<dbReference type="GO" id="GO:0005524">
    <property type="term" value="F:ATP binding"/>
    <property type="evidence" value="ECO:0007669"/>
    <property type="project" value="InterPro"/>
</dbReference>
<comment type="caution">
    <text evidence="3">The sequence shown here is derived from an EMBL/GenBank/DDBJ whole genome shotgun (WGS) entry which is preliminary data.</text>
</comment>
<dbReference type="InterPro" id="IPR051681">
    <property type="entry name" value="Ser/Thr_Kinases-Pseudokinases"/>
</dbReference>
<dbReference type="PANTHER" id="PTHR44329:SF214">
    <property type="entry name" value="PROTEIN KINASE DOMAIN-CONTAINING PROTEIN"/>
    <property type="match status" value="1"/>
</dbReference>
<feature type="compositionally biased region" description="Polar residues" evidence="1">
    <location>
        <begin position="1"/>
        <end position="10"/>
    </location>
</feature>
<dbReference type="SUPFAM" id="SSF56112">
    <property type="entry name" value="Protein kinase-like (PK-like)"/>
    <property type="match status" value="1"/>
</dbReference>
<dbReference type="Pfam" id="PF00069">
    <property type="entry name" value="Pkinase"/>
    <property type="match status" value="1"/>
</dbReference>
<evidence type="ECO:0000313" key="4">
    <source>
        <dbReference type="Proteomes" id="UP001057455"/>
    </source>
</evidence>
<proteinExistence type="predicted"/>
<dbReference type="SMART" id="SM00220">
    <property type="entry name" value="S_TKc"/>
    <property type="match status" value="1"/>
</dbReference>
<keyword evidence="3" id="KW-0418">Kinase</keyword>
<sequence length="632" mass="70204">MEDQNISTMGMGNYGASVLSPKSDDVRSGSIVVHDGSRLQHGITSVETVSTYRSDLGDEHLTGVNERSIKAVGSSGNGNGTVMLRNGNRQSSYAPVDINNQPGCKYTKAIAVGEVHPYVVPEVSTSLSGNNVDTKKGLGVINMDHLKNTEVGDLMSETRDALASTTLRSKDSVLRGSFDNYPYIDRERGVFRPPIYTRNGLAPSYRVPYGKVFKKNRYDKETMRMGNTDVDMGLSDVYSLRDASGMGNSTSTIITQRAAGYFWHRPFGTSHRDKGVFFRGLPYVETVNPGMQKSWHLEAISSLTREQYASLKMIMLRLSRGTTNIDPKRLLMLSRGNWEVLQEGTFGTVYIGCVEGMGNCAVKIPVSIMVQQDPVGVMRRYINEWDILSRCDHPNIVKLCGGLIFGVFDIWLCTELIKGADLHSIKYSQQYKRVITPTASLRMCRQLADAILYLHTPTAERDKVVHRDIKPENIIVMPDWSIKLCDFGDAWENAGCQVDHISGATWLYAPPELLKHKCIMVDIVGMDTGEEGDLTELSEKWDIWSMGCVFQEMFGYSGPFHHLVDVQDEPTQICEKMVKNAIKGLVPQIPHPLAATKMGQLIAQCLQNDAKLRPTAAQVCAVLQATDAFLLH</sequence>
<dbReference type="InterPro" id="IPR011009">
    <property type="entry name" value="Kinase-like_dom_sf"/>
</dbReference>
<evidence type="ECO:0000313" key="3">
    <source>
        <dbReference type="EMBL" id="GFE53987.1"/>
    </source>
</evidence>
<reference evidence="3" key="1">
    <citation type="submission" date="2019-12" db="EMBL/GenBank/DDBJ databases">
        <title>Genome sequence of Babesia ovis.</title>
        <authorList>
            <person name="Yamagishi J."/>
            <person name="Sevinc F."/>
            <person name="Xuan X."/>
        </authorList>
    </citation>
    <scope>NUCLEOTIDE SEQUENCE</scope>
    <source>
        <strain evidence="3">Selcuk</strain>
    </source>
</reference>
<keyword evidence="4" id="KW-1185">Reference proteome</keyword>
<dbReference type="PROSITE" id="PS50011">
    <property type="entry name" value="PROTEIN_KINASE_DOM"/>
    <property type="match status" value="1"/>
</dbReference>
<name>A0A9W5TCN3_BABOV</name>
<dbReference type="Gene3D" id="1.10.510.10">
    <property type="entry name" value="Transferase(Phosphotransferase) domain 1"/>
    <property type="match status" value="1"/>
</dbReference>
<protein>
    <submittedName>
        <fullName evidence="3">Serine threonine kinase</fullName>
    </submittedName>
</protein>
<feature type="region of interest" description="Disordered" evidence="1">
    <location>
        <begin position="1"/>
        <end position="20"/>
    </location>
</feature>
<gene>
    <name evidence="3" type="ORF">BaOVIS_013910</name>
</gene>
<dbReference type="PANTHER" id="PTHR44329">
    <property type="entry name" value="SERINE/THREONINE-PROTEIN KINASE TNNI3K-RELATED"/>
    <property type="match status" value="1"/>
</dbReference>
<dbReference type="InterPro" id="IPR000719">
    <property type="entry name" value="Prot_kinase_dom"/>
</dbReference>
<dbReference type="Gene3D" id="3.30.200.20">
    <property type="entry name" value="Phosphorylase Kinase, domain 1"/>
    <property type="match status" value="1"/>
</dbReference>
<dbReference type="EMBL" id="BLIY01000008">
    <property type="protein sequence ID" value="GFE53987.1"/>
    <property type="molecule type" value="Genomic_DNA"/>
</dbReference>
<accession>A0A9W5TCN3</accession>
<dbReference type="InterPro" id="IPR008271">
    <property type="entry name" value="Ser/Thr_kinase_AS"/>
</dbReference>